<evidence type="ECO:0000256" key="1">
    <source>
        <dbReference type="SAM" id="Phobius"/>
    </source>
</evidence>
<name>D5WNN3_PARAM</name>
<keyword evidence="2" id="KW-0614">Plasmid</keyword>
<dbReference type="AlphaFoldDB" id="D5WNN3"/>
<gene>
    <name evidence="2" type="ordered locus">BC1002_7168</name>
</gene>
<organism evidence="2 3">
    <name type="scientific">Paraburkholderia atlantica</name>
    <dbReference type="NCBI Taxonomy" id="2654982"/>
    <lineage>
        <taxon>Bacteria</taxon>
        <taxon>Pseudomonadati</taxon>
        <taxon>Pseudomonadota</taxon>
        <taxon>Betaproteobacteria</taxon>
        <taxon>Burkholderiales</taxon>
        <taxon>Burkholderiaceae</taxon>
        <taxon>Paraburkholderia</taxon>
    </lineage>
</organism>
<protein>
    <submittedName>
        <fullName evidence="2">Uncharacterized protein</fullName>
    </submittedName>
</protein>
<dbReference type="KEGG" id="bge:BC1002_7168"/>
<sequence>MFSGMSKLADKSFVLGFFLPALIGTVVVIALNQDLEPRSPLFSDWMKQQSFANLGSPGLR</sequence>
<dbReference type="HOGENOM" id="CLU_2932478_0_0_4"/>
<proteinExistence type="predicted"/>
<evidence type="ECO:0000313" key="3">
    <source>
        <dbReference type="Proteomes" id="UP000002190"/>
    </source>
</evidence>
<geneLocation type="plasmid" evidence="2 3">
    <name>pBC201</name>
</geneLocation>
<feature type="transmembrane region" description="Helical" evidence="1">
    <location>
        <begin position="12"/>
        <end position="31"/>
    </location>
</feature>
<keyword evidence="1" id="KW-0812">Transmembrane</keyword>
<keyword evidence="1" id="KW-1133">Transmembrane helix</keyword>
<keyword evidence="1" id="KW-0472">Membrane</keyword>
<reference evidence="2 3" key="2">
    <citation type="journal article" date="2012" name="J. Bacteriol.">
        <title>Genome Sequences of Burkholderia sp. Strains CCGE1002 and H160, Isolated from Legume Nodules in Mexico and Brazil.</title>
        <authorList>
            <person name="Ormeno-Orrillo E."/>
            <person name="Rogel M.A."/>
            <person name="Chueire L.M."/>
            <person name="Tiedje J.M."/>
            <person name="Martinez-Romero E."/>
            <person name="Hungria M."/>
        </authorList>
    </citation>
    <scope>NUCLEOTIDE SEQUENCE [LARGE SCALE GENOMIC DNA]</scope>
    <source>
        <strain evidence="2 3">CCGE1002</strain>
        <plasmid evidence="3">pBC201</plasmid>
    </source>
</reference>
<dbReference type="EMBL" id="CP002016">
    <property type="protein sequence ID" value="ADG20912.1"/>
    <property type="molecule type" value="Genomic_DNA"/>
</dbReference>
<accession>D5WNN3</accession>
<dbReference type="Proteomes" id="UP000002190">
    <property type="component" value="Plasmid pBC201"/>
</dbReference>
<reference evidence="3" key="1">
    <citation type="submission" date="2010-04" db="EMBL/GenBank/DDBJ databases">
        <title>Complete sequence of plasmid 1 of Burkholderia sp. CCGE1002.</title>
        <authorList>
            <consortium name="US DOE Joint Genome Institute"/>
            <person name="Lucas S."/>
            <person name="Copeland A."/>
            <person name="Lapidus A."/>
            <person name="Cheng J.-F."/>
            <person name="Bruce D."/>
            <person name="Goodwin L."/>
            <person name="Pitluck S."/>
            <person name="Chertkov O."/>
            <person name="Detter J.C."/>
            <person name="Han C."/>
            <person name="Tapia R."/>
            <person name="Land M."/>
            <person name="Hauser L."/>
            <person name="Kyrpides N."/>
            <person name="Ovchinnikova G."/>
            <person name="Martinez-Romero E."/>
            <person name="Hernandez M.A.R."/>
            <person name="Tiedje J.M."/>
            <person name="Woyke T."/>
        </authorList>
    </citation>
    <scope>NUCLEOTIDE SEQUENCE [LARGE SCALE GENOMIC DNA]</scope>
    <source>
        <strain evidence="3">CCGE1002</strain>
        <plasmid evidence="3">pBC201</plasmid>
    </source>
</reference>
<evidence type="ECO:0000313" key="2">
    <source>
        <dbReference type="EMBL" id="ADG20912.1"/>
    </source>
</evidence>